<gene>
    <name evidence="2" type="ORF">HAKA00212_LOCUS8303</name>
</gene>
<accession>A0A7S3XQZ1</accession>
<evidence type="ECO:0000256" key="1">
    <source>
        <dbReference type="SAM" id="MobiDB-lite"/>
    </source>
</evidence>
<organism evidence="2">
    <name type="scientific">Heterosigma akashiwo</name>
    <name type="common">Chromophytic alga</name>
    <name type="synonym">Heterosigma carterae</name>
    <dbReference type="NCBI Taxonomy" id="2829"/>
    <lineage>
        <taxon>Eukaryota</taxon>
        <taxon>Sar</taxon>
        <taxon>Stramenopiles</taxon>
        <taxon>Ochrophyta</taxon>
        <taxon>Raphidophyceae</taxon>
        <taxon>Chattonellales</taxon>
        <taxon>Chattonellaceae</taxon>
        <taxon>Heterosigma</taxon>
    </lineage>
</organism>
<feature type="compositionally biased region" description="Acidic residues" evidence="1">
    <location>
        <begin position="128"/>
        <end position="143"/>
    </location>
</feature>
<feature type="compositionally biased region" description="Gly residues" evidence="1">
    <location>
        <begin position="151"/>
        <end position="160"/>
    </location>
</feature>
<reference evidence="2" key="1">
    <citation type="submission" date="2021-01" db="EMBL/GenBank/DDBJ databases">
        <authorList>
            <person name="Corre E."/>
            <person name="Pelletier E."/>
            <person name="Niang G."/>
            <person name="Scheremetjew M."/>
            <person name="Finn R."/>
            <person name="Kale V."/>
            <person name="Holt S."/>
            <person name="Cochrane G."/>
            <person name="Meng A."/>
            <person name="Brown T."/>
            <person name="Cohen L."/>
        </authorList>
    </citation>
    <scope>NUCLEOTIDE SEQUENCE</scope>
    <source>
        <strain evidence="2">CCMP3107</strain>
    </source>
</reference>
<evidence type="ECO:0000313" key="2">
    <source>
        <dbReference type="EMBL" id="CAE0629619.1"/>
    </source>
</evidence>
<feature type="compositionally biased region" description="Low complexity" evidence="1">
    <location>
        <begin position="34"/>
        <end position="46"/>
    </location>
</feature>
<name>A0A7S3XQZ1_HETAK</name>
<feature type="compositionally biased region" description="Polar residues" evidence="1">
    <location>
        <begin position="201"/>
        <end position="213"/>
    </location>
</feature>
<protein>
    <submittedName>
        <fullName evidence="2">Uncharacterized protein</fullName>
    </submittedName>
</protein>
<dbReference type="AlphaFoldDB" id="A0A7S3XQZ1"/>
<sequence>MVEGWKAGEAQEAASEEDAEVPPTAAPMEPEELSASMGSYASGSGSTEEELQTLSSHPVERRHKRCRPAAVSSDPESMRVTPAPEALAPLMKPLDQQGPDLVEEAESPHESAPTTDHSEVEGRSDVSSSDEDTEDEWGQEDQEEDKHSEGELGGGLGDTFGEGQATPRLVEGWKAGEAQEAASEEGAEVPPTAAIMEQEELSTSMGSYASGSDNTEEELETWGEHRGASYSCSHGARGVERIHGQLCFRLR</sequence>
<proteinExistence type="predicted"/>
<dbReference type="EMBL" id="HBIU01017816">
    <property type="protein sequence ID" value="CAE0629619.1"/>
    <property type="molecule type" value="Transcribed_RNA"/>
</dbReference>
<feature type="region of interest" description="Disordered" evidence="1">
    <location>
        <begin position="1"/>
        <end position="222"/>
    </location>
</feature>